<dbReference type="PANTHER" id="PTHR21646:SF24">
    <property type="entry name" value="UBIQUITIN CARBOXYL-TERMINAL HYDROLASE"/>
    <property type="match status" value="1"/>
</dbReference>
<dbReference type="EC" id="3.4.19.12" evidence="3"/>
<dbReference type="InterPro" id="IPR001394">
    <property type="entry name" value="Peptidase_C19_UCH"/>
</dbReference>
<gene>
    <name evidence="9" type="ORF">SteCoe_22857</name>
</gene>
<dbReference type="InterPro" id="IPR038765">
    <property type="entry name" value="Papain-like_cys_pep_sf"/>
</dbReference>
<dbReference type="InterPro" id="IPR028889">
    <property type="entry name" value="USP"/>
</dbReference>
<comment type="caution">
    <text evidence="9">The sequence shown here is derived from an EMBL/GenBank/DDBJ whole genome shotgun (WGS) entry which is preliminary data.</text>
</comment>
<dbReference type="CDD" id="cd02674">
    <property type="entry name" value="Peptidase_C19R"/>
    <property type="match status" value="1"/>
</dbReference>
<name>A0A1R2BL86_9CILI</name>
<dbReference type="GO" id="GO:0016579">
    <property type="term" value="P:protein deubiquitination"/>
    <property type="evidence" value="ECO:0007669"/>
    <property type="project" value="InterPro"/>
</dbReference>
<keyword evidence="7" id="KW-0788">Thiol protease</keyword>
<evidence type="ECO:0000256" key="6">
    <source>
        <dbReference type="ARBA" id="ARBA00022801"/>
    </source>
</evidence>
<dbReference type="PROSITE" id="PS00972">
    <property type="entry name" value="USP_1"/>
    <property type="match status" value="1"/>
</dbReference>
<dbReference type="SUPFAM" id="SSF54001">
    <property type="entry name" value="Cysteine proteinases"/>
    <property type="match status" value="1"/>
</dbReference>
<protein>
    <recommendedName>
        <fullName evidence="3">ubiquitinyl hydrolase 1</fullName>
        <ecNumber evidence="3">3.4.19.12</ecNumber>
    </recommendedName>
</protein>
<keyword evidence="10" id="KW-1185">Reference proteome</keyword>
<dbReference type="Gene3D" id="3.90.70.10">
    <property type="entry name" value="Cysteine proteinases"/>
    <property type="match status" value="1"/>
</dbReference>
<sequence>MGAGCCTKLYEDYNGLICKRYSAWKKPKNHPKKRATLSKNYKCLPNNFTKTDNCLFTFGLAGIQNMGNTCFISAALQCLSNTQPLTDFFLSGLHEVEKCSRFNGEISSVYGDFVKAQWNDEFEYIQPGNFCHLIQEITSQFSPDEPQDTQEFLEFILNSLHEELNRSLKIGKAKFIEDIEDENEAHAADAWKECLIYNASVIIDLFQGQYKSTIKCMKCQYQRIIYEPFIIITVPILNIENCTLDMCIKEFTKREILSNDDSWVCGGCGYKGKAKKKFDIWKFPPVLIVSFKRMQFKQPGALKNDELVKFPIKDYDLSDHTIGPQKSKPIYKLFAIIDYYGFGNSGHFIARCKNFRDQKWYSFDDKKVTQVTDEEELITNSAYVLFYHKDNLKAFPVQSPDNPNFWPHCKAENSIKVTDV</sequence>
<evidence type="ECO:0000256" key="7">
    <source>
        <dbReference type="ARBA" id="ARBA00022807"/>
    </source>
</evidence>
<accession>A0A1R2BL86</accession>
<dbReference type="InterPro" id="IPR050185">
    <property type="entry name" value="Ub_carboxyl-term_hydrolase"/>
</dbReference>
<proteinExistence type="inferred from homology"/>
<keyword evidence="5" id="KW-0833">Ubl conjugation pathway</keyword>
<comment type="catalytic activity">
    <reaction evidence="1">
        <text>Thiol-dependent hydrolysis of ester, thioester, amide, peptide and isopeptide bonds formed by the C-terminal Gly of ubiquitin (a 76-residue protein attached to proteins as an intracellular targeting signal).</text>
        <dbReference type="EC" id="3.4.19.12"/>
    </reaction>
</comment>
<dbReference type="EMBL" id="MPUH01000570">
    <property type="protein sequence ID" value="OMJ77528.1"/>
    <property type="molecule type" value="Genomic_DNA"/>
</dbReference>
<keyword evidence="6" id="KW-0378">Hydrolase</keyword>
<dbReference type="Proteomes" id="UP000187209">
    <property type="component" value="Unassembled WGS sequence"/>
</dbReference>
<dbReference type="OrthoDB" id="292964at2759"/>
<dbReference type="AlphaFoldDB" id="A0A1R2BL86"/>
<feature type="domain" description="USP" evidence="8">
    <location>
        <begin position="61"/>
        <end position="390"/>
    </location>
</feature>
<evidence type="ECO:0000256" key="5">
    <source>
        <dbReference type="ARBA" id="ARBA00022786"/>
    </source>
</evidence>
<evidence type="ECO:0000256" key="3">
    <source>
        <dbReference type="ARBA" id="ARBA00012759"/>
    </source>
</evidence>
<dbReference type="PANTHER" id="PTHR21646">
    <property type="entry name" value="UBIQUITIN CARBOXYL-TERMINAL HYDROLASE"/>
    <property type="match status" value="1"/>
</dbReference>
<dbReference type="GO" id="GO:0004843">
    <property type="term" value="F:cysteine-type deubiquitinase activity"/>
    <property type="evidence" value="ECO:0007669"/>
    <property type="project" value="UniProtKB-EC"/>
</dbReference>
<evidence type="ECO:0000256" key="2">
    <source>
        <dbReference type="ARBA" id="ARBA00009085"/>
    </source>
</evidence>
<evidence type="ECO:0000313" key="9">
    <source>
        <dbReference type="EMBL" id="OMJ77528.1"/>
    </source>
</evidence>
<reference evidence="9 10" key="1">
    <citation type="submission" date="2016-11" db="EMBL/GenBank/DDBJ databases">
        <title>The macronuclear genome of Stentor coeruleus: a giant cell with tiny introns.</title>
        <authorList>
            <person name="Slabodnick M."/>
            <person name="Ruby J.G."/>
            <person name="Reiff S.B."/>
            <person name="Swart E.C."/>
            <person name="Gosai S."/>
            <person name="Prabakaran S."/>
            <person name="Witkowska E."/>
            <person name="Larue G.E."/>
            <person name="Fisher S."/>
            <person name="Freeman R.M."/>
            <person name="Gunawardena J."/>
            <person name="Chu W."/>
            <person name="Stover N.A."/>
            <person name="Gregory B.D."/>
            <person name="Nowacki M."/>
            <person name="Derisi J."/>
            <person name="Roy S.W."/>
            <person name="Marshall W.F."/>
            <person name="Sood P."/>
        </authorList>
    </citation>
    <scope>NUCLEOTIDE SEQUENCE [LARGE SCALE GENOMIC DNA]</scope>
    <source>
        <strain evidence="9">WM001</strain>
    </source>
</reference>
<dbReference type="Pfam" id="PF00443">
    <property type="entry name" value="UCH"/>
    <property type="match status" value="1"/>
</dbReference>
<dbReference type="GO" id="GO:0006508">
    <property type="term" value="P:proteolysis"/>
    <property type="evidence" value="ECO:0007669"/>
    <property type="project" value="UniProtKB-KW"/>
</dbReference>
<comment type="similarity">
    <text evidence="2">Belongs to the peptidase C19 family.</text>
</comment>
<dbReference type="PROSITE" id="PS50235">
    <property type="entry name" value="USP_3"/>
    <property type="match status" value="1"/>
</dbReference>
<dbReference type="InterPro" id="IPR018200">
    <property type="entry name" value="USP_CS"/>
</dbReference>
<evidence type="ECO:0000256" key="4">
    <source>
        <dbReference type="ARBA" id="ARBA00022670"/>
    </source>
</evidence>
<evidence type="ECO:0000259" key="8">
    <source>
        <dbReference type="PROSITE" id="PS50235"/>
    </source>
</evidence>
<evidence type="ECO:0000313" key="10">
    <source>
        <dbReference type="Proteomes" id="UP000187209"/>
    </source>
</evidence>
<evidence type="ECO:0000256" key="1">
    <source>
        <dbReference type="ARBA" id="ARBA00000707"/>
    </source>
</evidence>
<keyword evidence="4" id="KW-0645">Protease</keyword>
<organism evidence="9 10">
    <name type="scientific">Stentor coeruleus</name>
    <dbReference type="NCBI Taxonomy" id="5963"/>
    <lineage>
        <taxon>Eukaryota</taxon>
        <taxon>Sar</taxon>
        <taxon>Alveolata</taxon>
        <taxon>Ciliophora</taxon>
        <taxon>Postciliodesmatophora</taxon>
        <taxon>Heterotrichea</taxon>
        <taxon>Heterotrichida</taxon>
        <taxon>Stentoridae</taxon>
        <taxon>Stentor</taxon>
    </lineage>
</organism>